<comment type="subunit">
    <text evidence="6">Monomer.</text>
</comment>
<dbReference type="NCBIfam" id="TIGR00500">
    <property type="entry name" value="met_pdase_I"/>
    <property type="match status" value="1"/>
</dbReference>
<protein>
    <recommendedName>
        <fullName evidence="6 7">Methionine aminopeptidase</fullName>
        <shortName evidence="6">MAP</shortName>
        <shortName evidence="6">MetAP</shortName>
        <ecNumber evidence="6 7">3.4.11.18</ecNumber>
    </recommendedName>
    <alternativeName>
        <fullName evidence="6">Peptidase M</fullName>
    </alternativeName>
</protein>
<dbReference type="PANTHER" id="PTHR43330">
    <property type="entry name" value="METHIONINE AMINOPEPTIDASE"/>
    <property type="match status" value="1"/>
</dbReference>
<evidence type="ECO:0000256" key="2">
    <source>
        <dbReference type="ARBA" id="ARBA00022438"/>
    </source>
</evidence>
<dbReference type="AlphaFoldDB" id="A0A554LR05"/>
<dbReference type="Proteomes" id="UP000316495">
    <property type="component" value="Unassembled WGS sequence"/>
</dbReference>
<evidence type="ECO:0000259" key="8">
    <source>
        <dbReference type="Pfam" id="PF00557"/>
    </source>
</evidence>
<comment type="function">
    <text evidence="1 6">Removes the N-terminal methionine from nascent proteins. The N-terminal methionine is often cleaved when the second residue in the primary sequence is small and uncharged (Met-Ala-, Cys, Gly, Pro, Ser, Thr, or Val). Requires deformylation of the N(alpha)-formylated initiator methionine before it can be hydrolyzed.</text>
</comment>
<evidence type="ECO:0000256" key="1">
    <source>
        <dbReference type="ARBA" id="ARBA00002521"/>
    </source>
</evidence>
<dbReference type="InterPro" id="IPR001714">
    <property type="entry name" value="Pept_M24_MAP"/>
</dbReference>
<feature type="binding site" evidence="6">
    <location>
        <position position="100"/>
    </location>
    <ligand>
        <name>a divalent metal cation</name>
        <dbReference type="ChEBI" id="CHEBI:60240"/>
        <label>1</label>
    </ligand>
</feature>
<dbReference type="PRINTS" id="PR00599">
    <property type="entry name" value="MAPEPTIDASE"/>
</dbReference>
<dbReference type="GO" id="GO:0006508">
    <property type="term" value="P:proteolysis"/>
    <property type="evidence" value="ECO:0007669"/>
    <property type="project" value="UniProtKB-KW"/>
</dbReference>
<dbReference type="GO" id="GO:0046872">
    <property type="term" value="F:metal ion binding"/>
    <property type="evidence" value="ECO:0007669"/>
    <property type="project" value="UniProtKB-UniRule"/>
</dbReference>
<comment type="catalytic activity">
    <reaction evidence="6 7">
        <text>Release of N-terminal amino acids, preferentially methionine, from peptides and arylamides.</text>
        <dbReference type="EC" id="3.4.11.18"/>
    </reaction>
</comment>
<dbReference type="EMBL" id="VMGN01000001">
    <property type="protein sequence ID" value="TSC95300.1"/>
    <property type="molecule type" value="Genomic_DNA"/>
</dbReference>
<feature type="binding site" evidence="6">
    <location>
        <position position="174"/>
    </location>
    <ligand>
        <name>a divalent metal cation</name>
        <dbReference type="ChEBI" id="CHEBI:60240"/>
        <label>2</label>
        <note>catalytic</note>
    </ligand>
</feature>
<accession>A0A554LR05</accession>
<evidence type="ECO:0000256" key="3">
    <source>
        <dbReference type="ARBA" id="ARBA00022670"/>
    </source>
</evidence>
<feature type="binding site" evidence="6">
    <location>
        <position position="238"/>
    </location>
    <ligand>
        <name>a divalent metal cation</name>
        <dbReference type="ChEBI" id="CHEBI:60240"/>
        <label>2</label>
        <note>catalytic</note>
    </ligand>
</feature>
<dbReference type="HAMAP" id="MF_01974">
    <property type="entry name" value="MetAP_1"/>
    <property type="match status" value="1"/>
</dbReference>
<keyword evidence="2 6" id="KW-0031">Aminopeptidase</keyword>
<feature type="domain" description="Peptidase M24" evidence="8">
    <location>
        <begin position="12"/>
        <end position="245"/>
    </location>
</feature>
<dbReference type="EC" id="3.4.11.18" evidence="6 7"/>
<feature type="binding site" evidence="6">
    <location>
        <position position="111"/>
    </location>
    <ligand>
        <name>a divalent metal cation</name>
        <dbReference type="ChEBI" id="CHEBI:60240"/>
        <label>1</label>
    </ligand>
</feature>
<feature type="binding site" evidence="6">
    <location>
        <position position="181"/>
    </location>
    <ligand>
        <name>substrate</name>
    </ligand>
</feature>
<name>A0A554LR05_9BACT</name>
<keyword evidence="5 6" id="KW-0378">Hydrolase</keyword>
<comment type="cofactor">
    <cofactor evidence="6">
        <name>Co(2+)</name>
        <dbReference type="ChEBI" id="CHEBI:48828"/>
    </cofactor>
    <cofactor evidence="6">
        <name>Zn(2+)</name>
        <dbReference type="ChEBI" id="CHEBI:29105"/>
    </cofactor>
    <cofactor evidence="6">
        <name>Mn(2+)</name>
        <dbReference type="ChEBI" id="CHEBI:29035"/>
    </cofactor>
    <cofactor evidence="6">
        <name>Fe(2+)</name>
        <dbReference type="ChEBI" id="CHEBI:29033"/>
    </cofactor>
    <text evidence="6">Binds 2 divalent metal cations per subunit. Has a high-affinity and a low affinity metal-binding site. The true nature of the physiological cofactor is under debate. The enzyme is active with cobalt, zinc, manganese or divalent iron ions. Most likely, methionine aminopeptidases function as mononuclear Fe(2+)-metalloproteases under physiological conditions, and the catalytically relevant metal-binding site has been assigned to the histidine-containing high-affinity site.</text>
</comment>
<dbReference type="Pfam" id="PF00557">
    <property type="entry name" value="Peptidase_M24"/>
    <property type="match status" value="1"/>
</dbReference>
<dbReference type="InterPro" id="IPR000994">
    <property type="entry name" value="Pept_M24"/>
</dbReference>
<feature type="binding site" evidence="6">
    <location>
        <position position="111"/>
    </location>
    <ligand>
        <name>a divalent metal cation</name>
        <dbReference type="ChEBI" id="CHEBI:60240"/>
        <label>2</label>
        <note>catalytic</note>
    </ligand>
</feature>
<gene>
    <name evidence="6" type="primary">map</name>
    <name evidence="9" type="ORF">Athens101428_28</name>
</gene>
<keyword evidence="4 6" id="KW-0479">Metal-binding</keyword>
<evidence type="ECO:0000256" key="7">
    <source>
        <dbReference type="RuleBase" id="RU003653"/>
    </source>
</evidence>
<dbReference type="Gene3D" id="3.90.230.10">
    <property type="entry name" value="Creatinase/methionine aminopeptidase superfamily"/>
    <property type="match status" value="1"/>
</dbReference>
<dbReference type="GO" id="GO:0004239">
    <property type="term" value="F:initiator methionyl aminopeptidase activity"/>
    <property type="evidence" value="ECO:0007669"/>
    <property type="project" value="UniProtKB-UniRule"/>
</dbReference>
<keyword evidence="3 6" id="KW-0645">Protease</keyword>
<dbReference type="PANTHER" id="PTHR43330:SF27">
    <property type="entry name" value="METHIONINE AMINOPEPTIDASE"/>
    <property type="match status" value="1"/>
</dbReference>
<evidence type="ECO:0000256" key="5">
    <source>
        <dbReference type="ARBA" id="ARBA00022801"/>
    </source>
</evidence>
<sequence>MPAVLSSDEITKLRRSGKILAAALEETVSFVKAGISTEALNDIAEKALRREGATPSFKNYFIKGSGRFPSALCVSINSELVHGIPSSKRVLKQGDIVSLDLGANYQGIFSDMAKTVAVMKATAEDQKMIFVTNKALNLAVSSINPARTTGDIGNIIEKYVASEGFVVIKNLVGHGIGKAPHEDPQIPNFGKPGEGVKFQENCAYAIEPMVAIKNNKIITAPDHWTIKMKNGGNCAHFEQTILVTNDGAELISKI</sequence>
<dbReference type="CDD" id="cd01086">
    <property type="entry name" value="MetAP1"/>
    <property type="match status" value="1"/>
</dbReference>
<evidence type="ECO:0000313" key="10">
    <source>
        <dbReference type="Proteomes" id="UP000316495"/>
    </source>
</evidence>
<feature type="binding site" evidence="6">
    <location>
        <position position="238"/>
    </location>
    <ligand>
        <name>a divalent metal cation</name>
        <dbReference type="ChEBI" id="CHEBI:60240"/>
        <label>1</label>
    </ligand>
</feature>
<evidence type="ECO:0000256" key="4">
    <source>
        <dbReference type="ARBA" id="ARBA00022723"/>
    </source>
</evidence>
<dbReference type="GO" id="GO:0005829">
    <property type="term" value="C:cytosol"/>
    <property type="evidence" value="ECO:0007669"/>
    <property type="project" value="TreeGrafter"/>
</dbReference>
<organism evidence="9 10">
    <name type="scientific">Candidatus Berkelbacteria bacterium Athens1014_28</name>
    <dbReference type="NCBI Taxonomy" id="2017145"/>
    <lineage>
        <taxon>Bacteria</taxon>
        <taxon>Candidatus Berkelbacteria</taxon>
    </lineage>
</organism>
<dbReference type="InterPro" id="IPR002467">
    <property type="entry name" value="Pept_M24A_MAP1"/>
</dbReference>
<dbReference type="GO" id="GO:0070006">
    <property type="term" value="F:metalloaminopeptidase activity"/>
    <property type="evidence" value="ECO:0007669"/>
    <property type="project" value="UniProtKB-UniRule"/>
</dbReference>
<dbReference type="SUPFAM" id="SSF55920">
    <property type="entry name" value="Creatinase/aminopeptidase"/>
    <property type="match status" value="1"/>
</dbReference>
<evidence type="ECO:0000256" key="6">
    <source>
        <dbReference type="HAMAP-Rule" id="MF_01974"/>
    </source>
</evidence>
<reference evidence="9 10" key="1">
    <citation type="submission" date="2017-07" db="EMBL/GenBank/DDBJ databases">
        <title>Mechanisms for carbon and nitrogen cycling indicate functional differentiation within the Candidate Phyla Radiation.</title>
        <authorList>
            <person name="Danczak R.E."/>
            <person name="Johnston M.D."/>
            <person name="Kenah C."/>
            <person name="Slattery M."/>
            <person name="Wrighton K.C."/>
            <person name="Wilkins M.J."/>
        </authorList>
    </citation>
    <scope>NUCLEOTIDE SEQUENCE [LARGE SCALE GENOMIC DNA]</scope>
    <source>
        <strain evidence="9">Athens1014_28</strain>
    </source>
</reference>
<comment type="similarity">
    <text evidence="6">Belongs to the peptidase M24A family. Methionine aminopeptidase type 1 subfamily.</text>
</comment>
<feature type="binding site" evidence="6">
    <location>
        <position position="207"/>
    </location>
    <ligand>
        <name>a divalent metal cation</name>
        <dbReference type="ChEBI" id="CHEBI:60240"/>
        <label>2</label>
        <note>catalytic</note>
    </ligand>
</feature>
<feature type="binding site" evidence="6">
    <location>
        <position position="82"/>
    </location>
    <ligand>
        <name>substrate</name>
    </ligand>
</feature>
<evidence type="ECO:0000313" key="9">
    <source>
        <dbReference type="EMBL" id="TSC95300.1"/>
    </source>
</evidence>
<comment type="caution">
    <text evidence="9">The sequence shown here is derived from an EMBL/GenBank/DDBJ whole genome shotgun (WGS) entry which is preliminary data.</text>
</comment>
<proteinExistence type="inferred from homology"/>
<dbReference type="InterPro" id="IPR036005">
    <property type="entry name" value="Creatinase/aminopeptidase-like"/>
</dbReference>